<name>A0A6G1F9N8_9ORYZ</name>
<organism evidence="1 2">
    <name type="scientific">Oryza meyeriana var. granulata</name>
    <dbReference type="NCBI Taxonomy" id="110450"/>
    <lineage>
        <taxon>Eukaryota</taxon>
        <taxon>Viridiplantae</taxon>
        <taxon>Streptophyta</taxon>
        <taxon>Embryophyta</taxon>
        <taxon>Tracheophyta</taxon>
        <taxon>Spermatophyta</taxon>
        <taxon>Magnoliopsida</taxon>
        <taxon>Liliopsida</taxon>
        <taxon>Poales</taxon>
        <taxon>Poaceae</taxon>
        <taxon>BOP clade</taxon>
        <taxon>Oryzoideae</taxon>
        <taxon>Oryzeae</taxon>
        <taxon>Oryzinae</taxon>
        <taxon>Oryza</taxon>
        <taxon>Oryza meyeriana</taxon>
    </lineage>
</organism>
<dbReference type="PANTHER" id="PTHR37245:SF9">
    <property type="entry name" value="SECRETED PROTEIN"/>
    <property type="match status" value="1"/>
</dbReference>
<evidence type="ECO:0000313" key="1">
    <source>
        <dbReference type="EMBL" id="KAF0933541.1"/>
    </source>
</evidence>
<dbReference type="PANTHER" id="PTHR37245">
    <property type="entry name" value="PAMP-INDUCED SECRETED PEPTIDE 1"/>
    <property type="match status" value="1"/>
</dbReference>
<accession>A0A6G1F9N8</accession>
<protein>
    <submittedName>
        <fullName evidence="1">Uncharacterized protein</fullName>
    </submittedName>
</protein>
<evidence type="ECO:0000313" key="2">
    <source>
        <dbReference type="Proteomes" id="UP000479710"/>
    </source>
</evidence>
<reference evidence="1 2" key="1">
    <citation type="submission" date="2019-11" db="EMBL/GenBank/DDBJ databases">
        <title>Whole genome sequence of Oryza granulata.</title>
        <authorList>
            <person name="Li W."/>
        </authorList>
    </citation>
    <scope>NUCLEOTIDE SEQUENCE [LARGE SCALE GENOMIC DNA]</scope>
    <source>
        <strain evidence="2">cv. Menghai</strain>
        <tissue evidence="1">Leaf</tissue>
    </source>
</reference>
<dbReference type="EMBL" id="SPHZ02000001">
    <property type="protein sequence ID" value="KAF0933541.1"/>
    <property type="molecule type" value="Genomic_DNA"/>
</dbReference>
<dbReference type="OrthoDB" id="671495at2759"/>
<gene>
    <name evidence="1" type="ORF">E2562_018799</name>
</gene>
<dbReference type="GO" id="GO:0006952">
    <property type="term" value="P:defense response"/>
    <property type="evidence" value="ECO:0007669"/>
    <property type="project" value="InterPro"/>
</dbReference>
<sequence length="140" mass="14989">MTLVQRDPQIRVPCPGERAIEMTILWSFLLPPPAAVSSSHICAYRDVVYPGMESAAARTTTPPQASVVFFLLIIVALQCAATVDAARQLRPADDGRPVVQNQDAAAYATLHERTPRSSSSTVMAWTAQLPAGPSPRGPGH</sequence>
<comment type="caution">
    <text evidence="1">The sequence shown here is derived from an EMBL/GenBank/DDBJ whole genome shotgun (WGS) entry which is preliminary data.</text>
</comment>
<dbReference type="AlphaFoldDB" id="A0A6G1F9N8"/>
<proteinExistence type="predicted"/>
<dbReference type="InterPro" id="IPR040273">
    <property type="entry name" value="PIP1"/>
</dbReference>
<keyword evidence="2" id="KW-1185">Reference proteome</keyword>
<dbReference type="Proteomes" id="UP000479710">
    <property type="component" value="Unassembled WGS sequence"/>
</dbReference>